<dbReference type="GO" id="GO:0005634">
    <property type="term" value="C:nucleus"/>
    <property type="evidence" value="ECO:0007669"/>
    <property type="project" value="UniProtKB-UniRule"/>
</dbReference>
<dbReference type="SUPFAM" id="SSF47095">
    <property type="entry name" value="HMG-box"/>
    <property type="match status" value="1"/>
</dbReference>
<dbReference type="Proteomes" id="UP001383192">
    <property type="component" value="Unassembled WGS sequence"/>
</dbReference>
<evidence type="ECO:0000313" key="6">
    <source>
        <dbReference type="EMBL" id="KAK7045825.1"/>
    </source>
</evidence>
<dbReference type="InterPro" id="IPR050140">
    <property type="entry name" value="SRY-related_HMG-box_TF-like"/>
</dbReference>
<dbReference type="GO" id="GO:0030154">
    <property type="term" value="P:cell differentiation"/>
    <property type="evidence" value="ECO:0007669"/>
    <property type="project" value="TreeGrafter"/>
</dbReference>
<dbReference type="EMBL" id="JAYKXP010000023">
    <property type="protein sequence ID" value="KAK7045825.1"/>
    <property type="molecule type" value="Genomic_DNA"/>
</dbReference>
<reference evidence="6 7" key="1">
    <citation type="submission" date="2024-01" db="EMBL/GenBank/DDBJ databases">
        <title>A draft genome for a cacao thread blight-causing isolate of Paramarasmius palmivorus.</title>
        <authorList>
            <person name="Baruah I.K."/>
            <person name="Bukari Y."/>
            <person name="Amoako-Attah I."/>
            <person name="Meinhardt L.W."/>
            <person name="Bailey B.A."/>
            <person name="Cohen S.P."/>
        </authorList>
    </citation>
    <scope>NUCLEOTIDE SEQUENCE [LARGE SCALE GENOMIC DNA]</scope>
    <source>
        <strain evidence="6 7">GH-12</strain>
    </source>
</reference>
<name>A0AAW0D3U9_9AGAR</name>
<dbReference type="GO" id="GO:0000978">
    <property type="term" value="F:RNA polymerase II cis-regulatory region sequence-specific DNA binding"/>
    <property type="evidence" value="ECO:0007669"/>
    <property type="project" value="TreeGrafter"/>
</dbReference>
<evidence type="ECO:0000259" key="5">
    <source>
        <dbReference type="PROSITE" id="PS50118"/>
    </source>
</evidence>
<sequence length="250" mass="27441">MKRSPDTARYRSNIQIDSQMSSLSKVAGAIWQSMSEEEKGPWRLKADIEKQLHREKYPDYVYQPKARKGSSKGIAPALLSLHEDVSRLGSPGSSTGTDHSENAGNIIDIPDHSAVSSNGARIASHNISRENQLLPTPQDSEVPHYAMSLPLYDGSWGLTPSNWSCHNNYTSRIEPNDNLAMNFVSGSSLGSTNVHPSQLSLYGSYYRDACAYDNSPYGNVNTQPDSGVGEFLGTLPPSAVDEWWDEVLGH</sequence>
<dbReference type="Gene3D" id="1.10.30.10">
    <property type="entry name" value="High mobility group box domain"/>
    <property type="match status" value="1"/>
</dbReference>
<evidence type="ECO:0000256" key="3">
    <source>
        <dbReference type="PROSITE-ProRule" id="PRU00267"/>
    </source>
</evidence>
<keyword evidence="3" id="KW-0539">Nucleus</keyword>
<evidence type="ECO:0000313" key="7">
    <source>
        <dbReference type="Proteomes" id="UP001383192"/>
    </source>
</evidence>
<comment type="caution">
    <text evidence="6">The sequence shown here is derived from an EMBL/GenBank/DDBJ whole genome shotgun (WGS) entry which is preliminary data.</text>
</comment>
<evidence type="ECO:0000256" key="1">
    <source>
        <dbReference type="ARBA" id="ARBA00023125"/>
    </source>
</evidence>
<gene>
    <name evidence="6" type="ORF">VNI00_007236</name>
</gene>
<dbReference type="InterPro" id="IPR009071">
    <property type="entry name" value="HMG_box_dom"/>
</dbReference>
<keyword evidence="2" id="KW-0804">Transcription</keyword>
<dbReference type="Pfam" id="PF00505">
    <property type="entry name" value="HMG_box"/>
    <property type="match status" value="1"/>
</dbReference>
<evidence type="ECO:0000256" key="4">
    <source>
        <dbReference type="SAM" id="MobiDB-lite"/>
    </source>
</evidence>
<evidence type="ECO:0000256" key="2">
    <source>
        <dbReference type="ARBA" id="ARBA00023163"/>
    </source>
</evidence>
<dbReference type="GO" id="GO:0000122">
    <property type="term" value="P:negative regulation of transcription by RNA polymerase II"/>
    <property type="evidence" value="ECO:0007669"/>
    <property type="project" value="TreeGrafter"/>
</dbReference>
<dbReference type="AlphaFoldDB" id="A0AAW0D3U9"/>
<feature type="DNA-binding region" description="HMG box" evidence="3">
    <location>
        <begin position="1"/>
        <end position="61"/>
    </location>
</feature>
<dbReference type="PANTHER" id="PTHR10270">
    <property type="entry name" value="SOX TRANSCRIPTION FACTOR"/>
    <property type="match status" value="1"/>
</dbReference>
<feature type="region of interest" description="Disordered" evidence="4">
    <location>
        <begin position="85"/>
        <end position="111"/>
    </location>
</feature>
<protein>
    <recommendedName>
        <fullName evidence="5">HMG box domain-containing protein</fullName>
    </recommendedName>
</protein>
<dbReference type="PROSITE" id="PS50118">
    <property type="entry name" value="HMG_BOX_2"/>
    <property type="match status" value="1"/>
</dbReference>
<accession>A0AAW0D3U9</accession>
<organism evidence="6 7">
    <name type="scientific">Paramarasmius palmivorus</name>
    <dbReference type="NCBI Taxonomy" id="297713"/>
    <lineage>
        <taxon>Eukaryota</taxon>
        <taxon>Fungi</taxon>
        <taxon>Dikarya</taxon>
        <taxon>Basidiomycota</taxon>
        <taxon>Agaricomycotina</taxon>
        <taxon>Agaricomycetes</taxon>
        <taxon>Agaricomycetidae</taxon>
        <taxon>Agaricales</taxon>
        <taxon>Marasmiineae</taxon>
        <taxon>Marasmiaceae</taxon>
        <taxon>Paramarasmius</taxon>
    </lineage>
</organism>
<keyword evidence="1 3" id="KW-0238">DNA-binding</keyword>
<dbReference type="CDD" id="cd01389">
    <property type="entry name" value="HMG-box_ROX1-like"/>
    <property type="match status" value="1"/>
</dbReference>
<dbReference type="InterPro" id="IPR036910">
    <property type="entry name" value="HMG_box_dom_sf"/>
</dbReference>
<dbReference type="GO" id="GO:0001228">
    <property type="term" value="F:DNA-binding transcription activator activity, RNA polymerase II-specific"/>
    <property type="evidence" value="ECO:0007669"/>
    <property type="project" value="TreeGrafter"/>
</dbReference>
<feature type="domain" description="HMG box" evidence="5">
    <location>
        <begin position="1"/>
        <end position="61"/>
    </location>
</feature>
<proteinExistence type="predicted"/>
<dbReference type="PANTHER" id="PTHR10270:SF161">
    <property type="entry name" value="SEX-DETERMINING REGION Y PROTEIN"/>
    <property type="match status" value="1"/>
</dbReference>
<keyword evidence="7" id="KW-1185">Reference proteome</keyword>